<organism evidence="2 3">
    <name type="scientific">Serpentinicella alkaliphila</name>
    <dbReference type="NCBI Taxonomy" id="1734049"/>
    <lineage>
        <taxon>Bacteria</taxon>
        <taxon>Bacillati</taxon>
        <taxon>Bacillota</taxon>
        <taxon>Clostridia</taxon>
        <taxon>Peptostreptococcales</taxon>
        <taxon>Natronincolaceae</taxon>
        <taxon>Serpentinicella</taxon>
    </lineage>
</organism>
<dbReference type="EMBL" id="SLYC01000060">
    <property type="protein sequence ID" value="TCP95408.1"/>
    <property type="molecule type" value="Genomic_DNA"/>
</dbReference>
<evidence type="ECO:0000313" key="2">
    <source>
        <dbReference type="EMBL" id="TCP95408.1"/>
    </source>
</evidence>
<sequence length="56" mass="6777">MLPNDKLNRLNFLAKESKARNLSESEKDEQQILRKEYIEAFKESFKKQLDRIEFTD</sequence>
<evidence type="ECO:0000313" key="3">
    <source>
        <dbReference type="Proteomes" id="UP000295504"/>
    </source>
</evidence>
<dbReference type="Pfam" id="PF05979">
    <property type="entry name" value="DUF896"/>
    <property type="match status" value="1"/>
</dbReference>
<dbReference type="Gene3D" id="1.10.287.540">
    <property type="entry name" value="Helix hairpin bin"/>
    <property type="match status" value="1"/>
</dbReference>
<dbReference type="OrthoDB" id="390105at2"/>
<dbReference type="PANTHER" id="PTHR37300:SF1">
    <property type="entry name" value="UPF0291 PROTEIN YNZC"/>
    <property type="match status" value="1"/>
</dbReference>
<keyword evidence="3" id="KW-1185">Reference proteome</keyword>
<protein>
    <submittedName>
        <fullName evidence="2">Uncharacterized protein DUF896</fullName>
    </submittedName>
</protein>
<keyword evidence="1" id="KW-0963">Cytoplasm</keyword>
<evidence type="ECO:0000256" key="1">
    <source>
        <dbReference type="ARBA" id="ARBA00022490"/>
    </source>
</evidence>
<dbReference type="InterPro" id="IPR009242">
    <property type="entry name" value="DUF896"/>
</dbReference>
<name>A0A4R2TE19_9FIRM</name>
<comment type="caution">
    <text evidence="2">The sequence shown here is derived from an EMBL/GenBank/DDBJ whole genome shotgun (WGS) entry which is preliminary data.</text>
</comment>
<dbReference type="AlphaFoldDB" id="A0A4R2TE19"/>
<gene>
    <name evidence="2" type="ORF">EDD79_106010</name>
</gene>
<dbReference type="RefSeq" id="WP_132849692.1">
    <property type="nucleotide sequence ID" value="NZ_CP058648.1"/>
</dbReference>
<dbReference type="PANTHER" id="PTHR37300">
    <property type="entry name" value="UPF0291 PROTEIN CBO2609/CLC_2481"/>
    <property type="match status" value="1"/>
</dbReference>
<dbReference type="Proteomes" id="UP000295504">
    <property type="component" value="Unassembled WGS sequence"/>
</dbReference>
<reference evidence="2 3" key="1">
    <citation type="submission" date="2019-03" db="EMBL/GenBank/DDBJ databases">
        <title>Genomic Encyclopedia of Type Strains, Phase IV (KMG-IV): sequencing the most valuable type-strain genomes for metagenomic binning, comparative biology and taxonomic classification.</title>
        <authorList>
            <person name="Goeker M."/>
        </authorList>
    </citation>
    <scope>NUCLEOTIDE SEQUENCE [LARGE SCALE GENOMIC DNA]</scope>
    <source>
        <strain evidence="2 3">DSM 100013</strain>
    </source>
</reference>
<proteinExistence type="predicted"/>
<dbReference type="SUPFAM" id="SSF158221">
    <property type="entry name" value="YnzC-like"/>
    <property type="match status" value="1"/>
</dbReference>
<accession>A0A4R2TE19</accession>